<proteinExistence type="predicted"/>
<dbReference type="InterPro" id="IPR002563">
    <property type="entry name" value="Flavin_Rdtase-like_dom"/>
</dbReference>
<dbReference type="InterPro" id="IPR012349">
    <property type="entry name" value="Split_barrel_FMN-bd"/>
</dbReference>
<feature type="region of interest" description="Disordered" evidence="2">
    <location>
        <begin position="86"/>
        <end position="108"/>
    </location>
</feature>
<organism evidence="4 5">
    <name type="scientific">Aspergillus lucknowensis</name>
    <dbReference type="NCBI Taxonomy" id="176173"/>
    <lineage>
        <taxon>Eukaryota</taxon>
        <taxon>Fungi</taxon>
        <taxon>Dikarya</taxon>
        <taxon>Ascomycota</taxon>
        <taxon>Pezizomycotina</taxon>
        <taxon>Eurotiomycetes</taxon>
        <taxon>Eurotiomycetidae</taxon>
        <taxon>Eurotiales</taxon>
        <taxon>Aspergillaceae</taxon>
        <taxon>Aspergillus</taxon>
        <taxon>Aspergillus subgen. Nidulantes</taxon>
    </lineage>
</organism>
<name>A0ABR4L8L7_9EURO</name>
<evidence type="ECO:0000313" key="4">
    <source>
        <dbReference type="EMBL" id="KAL2860869.1"/>
    </source>
</evidence>
<protein>
    <submittedName>
        <fullName evidence="4">Flavin reductase like domain-containing protein</fullName>
    </submittedName>
</protein>
<dbReference type="Pfam" id="PF01613">
    <property type="entry name" value="Flavin_Reduct"/>
    <property type="match status" value="1"/>
</dbReference>
<reference evidence="4 5" key="1">
    <citation type="submission" date="2024-07" db="EMBL/GenBank/DDBJ databases">
        <title>Section-level genome sequencing and comparative genomics of Aspergillus sections Usti and Cavernicolus.</title>
        <authorList>
            <consortium name="Lawrence Berkeley National Laboratory"/>
            <person name="Nybo J.L."/>
            <person name="Vesth T.C."/>
            <person name="Theobald S."/>
            <person name="Frisvad J.C."/>
            <person name="Larsen T.O."/>
            <person name="Kjaerboelling I."/>
            <person name="Rothschild-Mancinelli K."/>
            <person name="Lyhne E.K."/>
            <person name="Kogle M.E."/>
            <person name="Barry K."/>
            <person name="Clum A."/>
            <person name="Na H."/>
            <person name="Ledsgaard L."/>
            <person name="Lin J."/>
            <person name="Lipzen A."/>
            <person name="Kuo A."/>
            <person name="Riley R."/>
            <person name="Mondo S."/>
            <person name="Labutti K."/>
            <person name="Haridas S."/>
            <person name="Pangalinan J."/>
            <person name="Salamov A.A."/>
            <person name="Simmons B.A."/>
            <person name="Magnuson J.K."/>
            <person name="Chen J."/>
            <person name="Drula E."/>
            <person name="Henrissat B."/>
            <person name="Wiebenga A."/>
            <person name="Lubbers R.J."/>
            <person name="Gomes A.C."/>
            <person name="Macurrencykelacurrency M.R."/>
            <person name="Stajich J."/>
            <person name="Grigoriev I.V."/>
            <person name="Mortensen U.H."/>
            <person name="De Vries R.P."/>
            <person name="Baker S.E."/>
            <person name="Andersen M.R."/>
        </authorList>
    </citation>
    <scope>NUCLEOTIDE SEQUENCE [LARGE SCALE GENOMIC DNA]</scope>
    <source>
        <strain evidence="4 5">CBS 449.75</strain>
    </source>
</reference>
<dbReference type="PANTHER" id="PTHR30466:SF1">
    <property type="entry name" value="FMN REDUCTASE (NADH) RUTF"/>
    <property type="match status" value="1"/>
</dbReference>
<keyword evidence="5" id="KW-1185">Reference proteome</keyword>
<dbReference type="InterPro" id="IPR050268">
    <property type="entry name" value="NADH-dep_flavin_reductase"/>
</dbReference>
<feature type="domain" description="Flavin reductase like" evidence="3">
    <location>
        <begin position="75"/>
        <end position="273"/>
    </location>
</feature>
<feature type="compositionally biased region" description="Low complexity" evidence="2">
    <location>
        <begin position="86"/>
        <end position="102"/>
    </location>
</feature>
<dbReference type="SUPFAM" id="SSF50475">
    <property type="entry name" value="FMN-binding split barrel"/>
    <property type="match status" value="1"/>
</dbReference>
<dbReference type="PANTHER" id="PTHR30466">
    <property type="entry name" value="FLAVIN REDUCTASE"/>
    <property type="match status" value="1"/>
</dbReference>
<keyword evidence="1" id="KW-0560">Oxidoreductase</keyword>
<dbReference type="RefSeq" id="XP_070880763.1">
    <property type="nucleotide sequence ID" value="XM_071031747.1"/>
</dbReference>
<feature type="region of interest" description="Disordered" evidence="2">
    <location>
        <begin position="30"/>
        <end position="65"/>
    </location>
</feature>
<dbReference type="SMART" id="SM00903">
    <property type="entry name" value="Flavin_Reduct"/>
    <property type="match status" value="1"/>
</dbReference>
<gene>
    <name evidence="4" type="ORF">BJX67DRAFT_375774</name>
</gene>
<dbReference type="Proteomes" id="UP001610432">
    <property type="component" value="Unassembled WGS sequence"/>
</dbReference>
<evidence type="ECO:0000256" key="2">
    <source>
        <dbReference type="SAM" id="MobiDB-lite"/>
    </source>
</evidence>
<sequence>MKLLYSRALLSASRTARPCREARYTPRLISRPHPALYQSPLPRSLGTLSQTNPREDLRNEASESTPLPDQVRFLMRRVPYPVAIITSTDPTSTSTTNTISDSGPEPSTRYRGMTVSSFNTVTLTPQPVISFNVRRPSETLNALLASGNFLVHLLSPTKDTAALARNFSRGNQNLTLDGCGFEFVGFTPSPHHLLSAVGREGKVNAAPLPLPMLRRRKDAAATTTKSEPETELFPFIFECRLLTNSVVDVYDHTIVVGTIVREISSPTLSTDAAGGSSTDLCLTYADTRFWEVGKEVQC</sequence>
<evidence type="ECO:0000313" key="5">
    <source>
        <dbReference type="Proteomes" id="UP001610432"/>
    </source>
</evidence>
<comment type="caution">
    <text evidence="4">The sequence shown here is derived from an EMBL/GenBank/DDBJ whole genome shotgun (WGS) entry which is preliminary data.</text>
</comment>
<evidence type="ECO:0000259" key="3">
    <source>
        <dbReference type="SMART" id="SM00903"/>
    </source>
</evidence>
<accession>A0ABR4L8L7</accession>
<evidence type="ECO:0000256" key="1">
    <source>
        <dbReference type="ARBA" id="ARBA00023002"/>
    </source>
</evidence>
<dbReference type="GeneID" id="98146819"/>
<dbReference type="EMBL" id="JBFXLQ010000082">
    <property type="protein sequence ID" value="KAL2860869.1"/>
    <property type="molecule type" value="Genomic_DNA"/>
</dbReference>
<dbReference type="Gene3D" id="2.30.110.10">
    <property type="entry name" value="Electron Transport, Fmn-binding Protein, Chain A"/>
    <property type="match status" value="1"/>
</dbReference>